<reference evidence="1" key="1">
    <citation type="submission" date="2021-02" db="EMBL/GenBank/DDBJ databases">
        <authorList>
            <person name="Nowell W R."/>
        </authorList>
    </citation>
    <scope>NUCLEOTIDE SEQUENCE</scope>
</reference>
<dbReference type="EMBL" id="CAJNOI010000027">
    <property type="protein sequence ID" value="CAF0865355.1"/>
    <property type="molecule type" value="Genomic_DNA"/>
</dbReference>
<protein>
    <submittedName>
        <fullName evidence="1">Uncharacterized protein</fullName>
    </submittedName>
</protein>
<evidence type="ECO:0000313" key="2">
    <source>
        <dbReference type="EMBL" id="CAF0865355.1"/>
    </source>
</evidence>
<organism evidence="1 6">
    <name type="scientific">Adineta steineri</name>
    <dbReference type="NCBI Taxonomy" id="433720"/>
    <lineage>
        <taxon>Eukaryota</taxon>
        <taxon>Metazoa</taxon>
        <taxon>Spiralia</taxon>
        <taxon>Gnathifera</taxon>
        <taxon>Rotifera</taxon>
        <taxon>Eurotatoria</taxon>
        <taxon>Bdelloidea</taxon>
        <taxon>Adinetida</taxon>
        <taxon>Adinetidae</taxon>
        <taxon>Adineta</taxon>
    </lineage>
</organism>
<evidence type="ECO:0000313" key="4">
    <source>
        <dbReference type="EMBL" id="CAF1478381.1"/>
    </source>
</evidence>
<dbReference type="EMBL" id="CAJNOI010002487">
    <property type="protein sequence ID" value="CAF1478381.1"/>
    <property type="molecule type" value="Genomic_DNA"/>
</dbReference>
<gene>
    <name evidence="4" type="ORF">BJG266_LOCUS41925</name>
    <name evidence="2" type="ORF">BJG266_LOCUS8605</name>
    <name evidence="3" type="ORF">QVE165_LOCUS11106</name>
    <name evidence="5" type="ORF">QVE165_LOCUS58804</name>
    <name evidence="1" type="ORF">QVE165_LOCUS6118</name>
</gene>
<name>A0A813V6E7_9BILA</name>
<dbReference type="Proteomes" id="UP000663832">
    <property type="component" value="Unassembled WGS sequence"/>
</dbReference>
<comment type="caution">
    <text evidence="1">The sequence shown here is derived from an EMBL/GenBank/DDBJ whole genome shotgun (WGS) entry which is preliminary data.</text>
</comment>
<dbReference type="AlphaFoldDB" id="A0A813V6E7"/>
<dbReference type="OrthoDB" id="411082at2759"/>
<dbReference type="Gene3D" id="3.90.550.10">
    <property type="entry name" value="Spore Coat Polysaccharide Biosynthesis Protein SpsA, Chain A"/>
    <property type="match status" value="1"/>
</dbReference>
<accession>A0A813V6E7</accession>
<evidence type="ECO:0000313" key="3">
    <source>
        <dbReference type="EMBL" id="CAF0931127.1"/>
    </source>
</evidence>
<dbReference type="EMBL" id="CAJNOM010000025">
    <property type="protein sequence ID" value="CAF0837352.1"/>
    <property type="molecule type" value="Genomic_DNA"/>
</dbReference>
<dbReference type="EMBL" id="CAJNOM010000053">
    <property type="protein sequence ID" value="CAF0931127.1"/>
    <property type="molecule type" value="Genomic_DNA"/>
</dbReference>
<evidence type="ECO:0000313" key="6">
    <source>
        <dbReference type="Proteomes" id="UP000663832"/>
    </source>
</evidence>
<dbReference type="EMBL" id="CAJNOM010002809">
    <property type="protein sequence ID" value="CAF1637909.1"/>
    <property type="molecule type" value="Genomic_DNA"/>
</dbReference>
<keyword evidence="6" id="KW-1185">Reference proteome</keyword>
<dbReference type="Proteomes" id="UP000663877">
    <property type="component" value="Unassembled WGS sequence"/>
</dbReference>
<dbReference type="InterPro" id="IPR029044">
    <property type="entry name" value="Nucleotide-diphossugar_trans"/>
</dbReference>
<evidence type="ECO:0000313" key="5">
    <source>
        <dbReference type="EMBL" id="CAF1637909.1"/>
    </source>
</evidence>
<sequence length="336" mass="39609">MTFQYYSRKTLLWIILCLILLLSAYVFKNANIIHTPDLNFPVSSISNLPLNSTPSEAFVTFCNNNPKYLALLTNVFDSIHYFSTRPIIVYGIDTDLNIDIKKYPRVIQRRLSQKDCGNSIYFCKFYVIVHSQVDYGIYLEADTLVNWNVDTLFDLLHRWPYPLPLAPRHPDDPTNYRSFLKKFKLDFQNRTTPYVHAHVLWNYRAYPFLQQAHNLMRQNNFLGANFDETGLNILLWQARANHTLCKMDPYYSYLPAYESNQMICHKYCHTAFVFVHGSKKVHEMRNLVERLKQHAGAPFIQTLRHGFHYLNETEYTCCYPDSQQSSIHPLLCEHRV</sequence>
<proteinExistence type="predicted"/>
<evidence type="ECO:0000313" key="1">
    <source>
        <dbReference type="EMBL" id="CAF0837352.1"/>
    </source>
</evidence>